<proteinExistence type="inferred from homology"/>
<evidence type="ECO:0000256" key="2">
    <source>
        <dbReference type="ARBA" id="ARBA00012479"/>
    </source>
</evidence>
<comment type="similarity">
    <text evidence="1 8">Belongs to the esterase D family.</text>
</comment>
<dbReference type="Pfam" id="PF00756">
    <property type="entry name" value="Esterase"/>
    <property type="match status" value="1"/>
</dbReference>
<dbReference type="FunFam" id="3.40.50.1820:FF:000002">
    <property type="entry name" value="S-formylglutathione hydrolase"/>
    <property type="match status" value="1"/>
</dbReference>
<evidence type="ECO:0000256" key="6">
    <source>
        <dbReference type="NCBIfam" id="TIGR02821"/>
    </source>
</evidence>
<dbReference type="SUPFAM" id="SSF53474">
    <property type="entry name" value="alpha/beta-Hydrolases"/>
    <property type="match status" value="1"/>
</dbReference>
<organism evidence="9 10">
    <name type="scientific">Acinetobacter nectaris CIP 110549</name>
    <dbReference type="NCBI Taxonomy" id="1392540"/>
    <lineage>
        <taxon>Bacteria</taxon>
        <taxon>Pseudomonadati</taxon>
        <taxon>Pseudomonadota</taxon>
        <taxon>Gammaproteobacteria</taxon>
        <taxon>Moraxellales</taxon>
        <taxon>Moraxellaceae</taxon>
        <taxon>Acinetobacter</taxon>
    </lineage>
</organism>
<dbReference type="GO" id="GO:0046294">
    <property type="term" value="P:formaldehyde catabolic process"/>
    <property type="evidence" value="ECO:0007669"/>
    <property type="project" value="InterPro"/>
</dbReference>
<dbReference type="PANTHER" id="PTHR10061:SF0">
    <property type="entry name" value="S-FORMYLGLUTATHIONE HYDROLASE"/>
    <property type="match status" value="1"/>
</dbReference>
<sequence length="277" mass="31365">MNLLQKNYCFAGEQRTYEMSSVYLQGIAKFSVYIPPQAEKEKCPAIFFLAGLTSNEETFAIKAHAQNMASQLGLILVMPDTSPRGESVADDEAWDIGQGAGFYINTQQMPWKTHFQMESYIVEELYAQLIKNFPIDARRIGIMGHSMGGHGALTLAWKYPNLFRSVSAFAPICAASECPWGEKVFSAYLGEDKDIWKNHDAVALVEKQGALFSDVLIDQGLADQFYSQLQPEKLKAVCEKKGQPLTLRFHDHYDHGYYFVQSFIDDHLKFHFNHLNA</sequence>
<dbReference type="GO" id="GO:0052689">
    <property type="term" value="F:carboxylic ester hydrolase activity"/>
    <property type="evidence" value="ECO:0007669"/>
    <property type="project" value="UniProtKB-KW"/>
</dbReference>
<dbReference type="InterPro" id="IPR014186">
    <property type="entry name" value="S-formylglutathione_hydrol"/>
</dbReference>
<name>V2URW2_9GAMM</name>
<dbReference type="EMBL" id="AYER01000008">
    <property type="protein sequence ID" value="ESK38099.1"/>
    <property type="molecule type" value="Genomic_DNA"/>
</dbReference>
<evidence type="ECO:0000256" key="8">
    <source>
        <dbReference type="RuleBase" id="RU363068"/>
    </source>
</evidence>
<protein>
    <recommendedName>
        <fullName evidence="2 6">S-formylglutathione hydrolase</fullName>
        <ecNumber evidence="2 6">3.1.2.12</ecNumber>
    </recommendedName>
</protein>
<keyword evidence="3 8" id="KW-0719">Serine esterase</keyword>
<dbReference type="eggNOG" id="COG0627">
    <property type="taxonomic scope" value="Bacteria"/>
</dbReference>
<keyword evidence="4 8" id="KW-0378">Hydrolase</keyword>
<evidence type="ECO:0000313" key="9">
    <source>
        <dbReference type="EMBL" id="ESK38099.1"/>
    </source>
</evidence>
<dbReference type="GO" id="GO:0005829">
    <property type="term" value="C:cytosol"/>
    <property type="evidence" value="ECO:0007669"/>
    <property type="project" value="TreeGrafter"/>
</dbReference>
<gene>
    <name evidence="9" type="ORF">P256_02023</name>
</gene>
<dbReference type="Gene3D" id="3.40.50.1820">
    <property type="entry name" value="alpha/beta hydrolase"/>
    <property type="match status" value="1"/>
</dbReference>
<dbReference type="EC" id="3.1.2.12" evidence="2 6"/>
<feature type="active site" description="Charge relay system" evidence="7">
    <location>
        <position position="255"/>
    </location>
</feature>
<dbReference type="PATRIC" id="fig|1392540.3.peg.1951"/>
<feature type="active site" description="Charge relay system" evidence="7">
    <location>
        <position position="146"/>
    </location>
</feature>
<evidence type="ECO:0000256" key="5">
    <source>
        <dbReference type="ARBA" id="ARBA00047590"/>
    </source>
</evidence>
<dbReference type="AlphaFoldDB" id="V2URW2"/>
<evidence type="ECO:0000256" key="4">
    <source>
        <dbReference type="ARBA" id="ARBA00022801"/>
    </source>
</evidence>
<reference evidence="9 10" key="1">
    <citation type="submission" date="2013-10" db="EMBL/GenBank/DDBJ databases">
        <title>The Genome Sequence of Acinetobacter nectaris CIP 110549.</title>
        <authorList>
            <consortium name="The Broad Institute Genomics Platform"/>
            <consortium name="The Broad Institute Genome Sequencing Center for Infectious Disease"/>
            <person name="Cerqueira G."/>
            <person name="Feldgarden M."/>
            <person name="Courvalin P."/>
            <person name="Grillot-Courvalin C."/>
            <person name="Clermont D."/>
            <person name="Rocha E."/>
            <person name="Yoon E.-J."/>
            <person name="Nemec A."/>
            <person name="Young S.K."/>
            <person name="Zeng Q."/>
            <person name="Gargeya S."/>
            <person name="Fitzgerald M."/>
            <person name="Abouelleil A."/>
            <person name="Alvarado L."/>
            <person name="Berlin A.M."/>
            <person name="Chapman S.B."/>
            <person name="Gainer-Dewar J."/>
            <person name="Goldberg J."/>
            <person name="Gnerre S."/>
            <person name="Griggs A."/>
            <person name="Gujja S."/>
            <person name="Hansen M."/>
            <person name="Howarth C."/>
            <person name="Imamovic A."/>
            <person name="Ireland A."/>
            <person name="Larimer J."/>
            <person name="McCowan C."/>
            <person name="Murphy C."/>
            <person name="Pearson M."/>
            <person name="Poon T.W."/>
            <person name="Priest M."/>
            <person name="Roberts A."/>
            <person name="Saif S."/>
            <person name="Shea T."/>
            <person name="Sykes S."/>
            <person name="Wortman J."/>
            <person name="Nusbaum C."/>
            <person name="Birren B."/>
        </authorList>
    </citation>
    <scope>NUCLEOTIDE SEQUENCE [LARGE SCALE GENOMIC DNA]</scope>
    <source>
        <strain evidence="9 10">CIP 110549</strain>
    </source>
</reference>
<dbReference type="RefSeq" id="WP_023273641.1">
    <property type="nucleotide sequence ID" value="NZ_KI530735.1"/>
</dbReference>
<evidence type="ECO:0000256" key="3">
    <source>
        <dbReference type="ARBA" id="ARBA00022487"/>
    </source>
</evidence>
<dbReference type="PANTHER" id="PTHR10061">
    <property type="entry name" value="S-FORMYLGLUTATHIONE HYDROLASE"/>
    <property type="match status" value="1"/>
</dbReference>
<dbReference type="InterPro" id="IPR029058">
    <property type="entry name" value="AB_hydrolase_fold"/>
</dbReference>
<dbReference type="OrthoDB" id="9782200at2"/>
<dbReference type="STRING" id="1392540.P256_02023"/>
<evidence type="ECO:0000256" key="1">
    <source>
        <dbReference type="ARBA" id="ARBA00005622"/>
    </source>
</evidence>
<dbReference type="NCBIfam" id="TIGR02821">
    <property type="entry name" value="fghA_ester_D"/>
    <property type="match status" value="1"/>
</dbReference>
<accession>V2URW2</accession>
<dbReference type="HOGENOM" id="CLU_056472_0_0_6"/>
<comment type="caution">
    <text evidence="9">The sequence shown here is derived from an EMBL/GenBank/DDBJ whole genome shotgun (WGS) entry which is preliminary data.</text>
</comment>
<comment type="function">
    <text evidence="8">Serine hydrolase involved in the detoxification of formaldehyde.</text>
</comment>
<dbReference type="Proteomes" id="UP000023785">
    <property type="component" value="Unassembled WGS sequence"/>
</dbReference>
<comment type="catalytic activity">
    <reaction evidence="5 8">
        <text>S-formylglutathione + H2O = formate + glutathione + H(+)</text>
        <dbReference type="Rhea" id="RHEA:14961"/>
        <dbReference type="ChEBI" id="CHEBI:15377"/>
        <dbReference type="ChEBI" id="CHEBI:15378"/>
        <dbReference type="ChEBI" id="CHEBI:15740"/>
        <dbReference type="ChEBI" id="CHEBI:57688"/>
        <dbReference type="ChEBI" id="CHEBI:57925"/>
        <dbReference type="EC" id="3.1.2.12"/>
    </reaction>
</comment>
<keyword evidence="10" id="KW-1185">Reference proteome</keyword>
<evidence type="ECO:0000256" key="7">
    <source>
        <dbReference type="PIRSR" id="PIRSR614186-1"/>
    </source>
</evidence>
<feature type="active site" description="Charge relay system" evidence="7">
    <location>
        <position position="223"/>
    </location>
</feature>
<evidence type="ECO:0000313" key="10">
    <source>
        <dbReference type="Proteomes" id="UP000023785"/>
    </source>
</evidence>
<dbReference type="InterPro" id="IPR000801">
    <property type="entry name" value="Esterase-like"/>
</dbReference>
<dbReference type="GO" id="GO:0018738">
    <property type="term" value="F:S-formylglutathione hydrolase activity"/>
    <property type="evidence" value="ECO:0007669"/>
    <property type="project" value="UniProtKB-UniRule"/>
</dbReference>